<evidence type="ECO:0000256" key="4">
    <source>
        <dbReference type="ARBA" id="ARBA00018111"/>
    </source>
</evidence>
<dbReference type="InterPro" id="IPR053924">
    <property type="entry name" value="RecX_HTH_2nd"/>
</dbReference>
<evidence type="ECO:0000256" key="2">
    <source>
        <dbReference type="ARBA" id="ARBA00004496"/>
    </source>
</evidence>
<dbReference type="Pfam" id="PF21981">
    <property type="entry name" value="RecX_HTH3"/>
    <property type="match status" value="1"/>
</dbReference>
<evidence type="ECO:0000313" key="11">
    <source>
        <dbReference type="Proteomes" id="UP000515800"/>
    </source>
</evidence>
<reference evidence="10 11" key="1">
    <citation type="submission" date="2020-08" db="EMBL/GenBank/DDBJ databases">
        <title>Genome sequence of Weissella diestrammenae KACC 16890T.</title>
        <authorList>
            <person name="Hyun D.-W."/>
            <person name="Bae J.-W."/>
        </authorList>
    </citation>
    <scope>NUCLEOTIDE SEQUENCE [LARGE SCALE GENOMIC DNA]</scope>
    <source>
        <strain evidence="10 11">KACC 16890</strain>
    </source>
</reference>
<organism evidence="10 11">
    <name type="scientific">Weissella diestrammenae</name>
    <dbReference type="NCBI Taxonomy" id="1162633"/>
    <lineage>
        <taxon>Bacteria</taxon>
        <taxon>Bacillati</taxon>
        <taxon>Bacillota</taxon>
        <taxon>Bacilli</taxon>
        <taxon>Lactobacillales</taxon>
        <taxon>Lactobacillaceae</taxon>
        <taxon>Weissella</taxon>
    </lineage>
</organism>
<accession>A0A7G9T7H7</accession>
<dbReference type="EMBL" id="CP060724">
    <property type="protein sequence ID" value="QNN76052.1"/>
    <property type="molecule type" value="Genomic_DNA"/>
</dbReference>
<dbReference type="InterPro" id="IPR053926">
    <property type="entry name" value="RecX_HTH_1st"/>
</dbReference>
<evidence type="ECO:0000256" key="5">
    <source>
        <dbReference type="ARBA" id="ARBA00022490"/>
    </source>
</evidence>
<evidence type="ECO:0000313" key="10">
    <source>
        <dbReference type="EMBL" id="QNN76052.1"/>
    </source>
</evidence>
<dbReference type="Pfam" id="PF21982">
    <property type="entry name" value="RecX_HTH1"/>
    <property type="match status" value="1"/>
</dbReference>
<evidence type="ECO:0000256" key="1">
    <source>
        <dbReference type="ARBA" id="ARBA00003529"/>
    </source>
</evidence>
<feature type="domain" description="RecX second three-helical" evidence="7">
    <location>
        <begin position="107"/>
        <end position="148"/>
    </location>
</feature>
<evidence type="ECO:0000259" key="8">
    <source>
        <dbReference type="Pfam" id="PF21981"/>
    </source>
</evidence>
<dbReference type="PANTHER" id="PTHR33602">
    <property type="entry name" value="REGULATORY PROTEIN RECX FAMILY PROTEIN"/>
    <property type="match status" value="1"/>
</dbReference>
<dbReference type="PANTHER" id="PTHR33602:SF1">
    <property type="entry name" value="REGULATORY PROTEIN RECX FAMILY PROTEIN"/>
    <property type="match status" value="1"/>
</dbReference>
<dbReference type="Pfam" id="PF02631">
    <property type="entry name" value="RecX_HTH2"/>
    <property type="match status" value="1"/>
</dbReference>
<comment type="function">
    <text evidence="1 6">Modulates RecA activity.</text>
</comment>
<dbReference type="KEGG" id="wdi:H9L19_01670"/>
<dbReference type="Proteomes" id="UP000515800">
    <property type="component" value="Chromosome"/>
</dbReference>
<protein>
    <recommendedName>
        <fullName evidence="4 6">Regulatory protein RecX</fullName>
    </recommendedName>
</protein>
<comment type="subcellular location">
    <subcellularLocation>
        <location evidence="2 6">Cytoplasm</location>
    </subcellularLocation>
</comment>
<dbReference type="RefSeq" id="WP_187529880.1">
    <property type="nucleotide sequence ID" value="NZ_JAGMVT010000032.1"/>
</dbReference>
<evidence type="ECO:0000256" key="6">
    <source>
        <dbReference type="HAMAP-Rule" id="MF_01114"/>
    </source>
</evidence>
<gene>
    <name evidence="6" type="primary">recX</name>
    <name evidence="10" type="ORF">H9L19_01670</name>
</gene>
<dbReference type="InterPro" id="IPR053925">
    <property type="entry name" value="RecX_HTH_3rd"/>
</dbReference>
<dbReference type="AlphaFoldDB" id="A0A7G9T7H7"/>
<evidence type="ECO:0000259" key="7">
    <source>
        <dbReference type="Pfam" id="PF02631"/>
    </source>
</evidence>
<keyword evidence="5 6" id="KW-0963">Cytoplasm</keyword>
<dbReference type="Gene3D" id="1.10.10.10">
    <property type="entry name" value="Winged helix-like DNA-binding domain superfamily/Winged helix DNA-binding domain"/>
    <property type="match status" value="4"/>
</dbReference>
<feature type="domain" description="RecX third three-helical" evidence="8">
    <location>
        <begin position="213"/>
        <end position="260"/>
    </location>
</feature>
<dbReference type="InterPro" id="IPR003783">
    <property type="entry name" value="Regulatory_RecX"/>
</dbReference>
<dbReference type="GO" id="GO:0005737">
    <property type="term" value="C:cytoplasm"/>
    <property type="evidence" value="ECO:0007669"/>
    <property type="project" value="UniProtKB-SubCell"/>
</dbReference>
<keyword evidence="11" id="KW-1185">Reference proteome</keyword>
<evidence type="ECO:0000256" key="3">
    <source>
        <dbReference type="ARBA" id="ARBA00009695"/>
    </source>
</evidence>
<feature type="domain" description="RecX first three-helical" evidence="9">
    <location>
        <begin position="61"/>
        <end position="100"/>
    </location>
</feature>
<comment type="similarity">
    <text evidence="3 6">Belongs to the RecX family.</text>
</comment>
<evidence type="ECO:0000259" key="9">
    <source>
        <dbReference type="Pfam" id="PF21982"/>
    </source>
</evidence>
<name>A0A7G9T7H7_9LACO</name>
<sequence>MAKVTRVTSTRKPGRYNIYLDDEFAFAVDEKILTSYQLFKDTVVSPELREEIIAAEYEQKAYQTALVYATGAIHSAYQVRLKLIEKDFPDFVINQAIARLIDLSIIDDQHFAEVYVDEQMQSGKFGPQGVNFKLRQMGIDALMIEDALVKYDDESQRAHVSRLVTKLFDKYDRESTSMARQKVMKKLYQQGFSQAIIEKEIAQYQLNNPVDDDEMWENLSREAEKIVQRYDQLEGWEFERRVKSGMYRKGFDLNQVSSWLKDYQHR</sequence>
<dbReference type="InterPro" id="IPR036388">
    <property type="entry name" value="WH-like_DNA-bd_sf"/>
</dbReference>
<dbReference type="HAMAP" id="MF_01114">
    <property type="entry name" value="RecX"/>
    <property type="match status" value="1"/>
</dbReference>
<dbReference type="GO" id="GO:0006282">
    <property type="term" value="P:regulation of DNA repair"/>
    <property type="evidence" value="ECO:0007669"/>
    <property type="project" value="UniProtKB-UniRule"/>
</dbReference>
<proteinExistence type="inferred from homology"/>